<dbReference type="AlphaFoldDB" id="A0A9W6QP80"/>
<dbReference type="InterPro" id="IPR039422">
    <property type="entry name" value="MarR/SlyA-like"/>
</dbReference>
<dbReference type="Pfam" id="PF12802">
    <property type="entry name" value="MarR_2"/>
    <property type="match status" value="1"/>
</dbReference>
<dbReference type="InterPro" id="IPR036388">
    <property type="entry name" value="WH-like_DNA-bd_sf"/>
</dbReference>
<dbReference type="Gene3D" id="1.10.10.10">
    <property type="entry name" value="Winged helix-like DNA-binding domain superfamily/Winged helix DNA-binding domain"/>
    <property type="match status" value="1"/>
</dbReference>
<organism evidence="2 3">
    <name type="scientific">Actinokineospora globicatena</name>
    <dbReference type="NCBI Taxonomy" id="103729"/>
    <lineage>
        <taxon>Bacteria</taxon>
        <taxon>Bacillati</taxon>
        <taxon>Actinomycetota</taxon>
        <taxon>Actinomycetes</taxon>
        <taxon>Pseudonocardiales</taxon>
        <taxon>Pseudonocardiaceae</taxon>
        <taxon>Actinokineospora</taxon>
    </lineage>
</organism>
<dbReference type="GO" id="GO:0006950">
    <property type="term" value="P:response to stress"/>
    <property type="evidence" value="ECO:0007669"/>
    <property type="project" value="TreeGrafter"/>
</dbReference>
<dbReference type="RefSeq" id="WP_285610819.1">
    <property type="nucleotide sequence ID" value="NZ_BSSD01000004.1"/>
</dbReference>
<protein>
    <submittedName>
        <fullName evidence="2">MarR family transcriptional regulator</fullName>
    </submittedName>
</protein>
<keyword evidence="3" id="KW-1185">Reference proteome</keyword>
<dbReference type="EMBL" id="BSSD01000004">
    <property type="protein sequence ID" value="GLW92152.1"/>
    <property type="molecule type" value="Genomic_DNA"/>
</dbReference>
<dbReference type="InterPro" id="IPR036390">
    <property type="entry name" value="WH_DNA-bd_sf"/>
</dbReference>
<feature type="domain" description="HTH marR-type" evidence="1">
    <location>
        <begin position="20"/>
        <end position="120"/>
    </location>
</feature>
<accession>A0A9W6QP80</accession>
<dbReference type="Proteomes" id="UP001165042">
    <property type="component" value="Unassembled WGS sequence"/>
</dbReference>
<dbReference type="SUPFAM" id="SSF46785">
    <property type="entry name" value="Winged helix' DNA-binding domain"/>
    <property type="match status" value="1"/>
</dbReference>
<dbReference type="PANTHER" id="PTHR33164:SF57">
    <property type="entry name" value="MARR-FAMILY TRANSCRIPTIONAL REGULATOR"/>
    <property type="match status" value="1"/>
</dbReference>
<dbReference type="PANTHER" id="PTHR33164">
    <property type="entry name" value="TRANSCRIPTIONAL REGULATOR, MARR FAMILY"/>
    <property type="match status" value="1"/>
</dbReference>
<comment type="caution">
    <text evidence="2">The sequence shown here is derived from an EMBL/GenBank/DDBJ whole genome shotgun (WGS) entry which is preliminary data.</text>
</comment>
<evidence type="ECO:0000313" key="2">
    <source>
        <dbReference type="EMBL" id="GLW92152.1"/>
    </source>
</evidence>
<proteinExistence type="predicted"/>
<reference evidence="2" key="1">
    <citation type="submission" date="2023-02" db="EMBL/GenBank/DDBJ databases">
        <title>Actinokineospora globicatena NBRC 15670.</title>
        <authorList>
            <person name="Ichikawa N."/>
            <person name="Sato H."/>
            <person name="Tonouchi N."/>
        </authorList>
    </citation>
    <scope>NUCLEOTIDE SEQUENCE</scope>
    <source>
        <strain evidence="2">NBRC 15670</strain>
    </source>
</reference>
<sequence length="144" mass="15662">MDAVSQVERAMVAIRRLQTRRTLAGPHDPTLTLVVDALEATGPCTITELATALAVDQPRASRLAARAVTEGLAHRHPAPTDARRAVLSLTPAGQAHAATIHAMRQEVFARTMSTWPTEARDTFATLLTAFVDSYTEVIRERAEH</sequence>
<dbReference type="SMART" id="SM00347">
    <property type="entry name" value="HTH_MARR"/>
    <property type="match status" value="1"/>
</dbReference>
<name>A0A9W6QP80_9PSEU</name>
<evidence type="ECO:0000259" key="1">
    <source>
        <dbReference type="SMART" id="SM00347"/>
    </source>
</evidence>
<evidence type="ECO:0000313" key="3">
    <source>
        <dbReference type="Proteomes" id="UP001165042"/>
    </source>
</evidence>
<dbReference type="GO" id="GO:0003700">
    <property type="term" value="F:DNA-binding transcription factor activity"/>
    <property type="evidence" value="ECO:0007669"/>
    <property type="project" value="InterPro"/>
</dbReference>
<gene>
    <name evidence="2" type="ORF">Aglo03_29680</name>
</gene>
<dbReference type="InterPro" id="IPR000835">
    <property type="entry name" value="HTH_MarR-typ"/>
</dbReference>